<dbReference type="AlphaFoldDB" id="A0A812MLH6"/>
<feature type="compositionally biased region" description="Basic and acidic residues" evidence="2">
    <location>
        <begin position="1"/>
        <end position="10"/>
    </location>
</feature>
<gene>
    <name evidence="3" type="ORF">SNEC2469_LOCUS6275</name>
</gene>
<evidence type="ECO:0000256" key="1">
    <source>
        <dbReference type="SAM" id="Coils"/>
    </source>
</evidence>
<protein>
    <submittedName>
        <fullName evidence="3">Uncharacterized protein</fullName>
    </submittedName>
</protein>
<evidence type="ECO:0000256" key="2">
    <source>
        <dbReference type="SAM" id="MobiDB-lite"/>
    </source>
</evidence>
<feature type="coiled-coil region" evidence="1">
    <location>
        <begin position="115"/>
        <end position="142"/>
    </location>
</feature>
<proteinExistence type="predicted"/>
<feature type="compositionally biased region" description="Basic and acidic residues" evidence="2">
    <location>
        <begin position="279"/>
        <end position="299"/>
    </location>
</feature>
<dbReference type="OrthoDB" id="442670at2759"/>
<organism evidence="3 4">
    <name type="scientific">Symbiodinium necroappetens</name>
    <dbReference type="NCBI Taxonomy" id="1628268"/>
    <lineage>
        <taxon>Eukaryota</taxon>
        <taxon>Sar</taxon>
        <taxon>Alveolata</taxon>
        <taxon>Dinophyceae</taxon>
        <taxon>Suessiales</taxon>
        <taxon>Symbiodiniaceae</taxon>
        <taxon>Symbiodinium</taxon>
    </lineage>
</organism>
<dbReference type="EMBL" id="CAJNJA010011092">
    <property type="protein sequence ID" value="CAE7266379.1"/>
    <property type="molecule type" value="Genomic_DNA"/>
</dbReference>
<reference evidence="3" key="1">
    <citation type="submission" date="2021-02" db="EMBL/GenBank/DDBJ databases">
        <authorList>
            <person name="Dougan E. K."/>
            <person name="Rhodes N."/>
            <person name="Thang M."/>
            <person name="Chan C."/>
        </authorList>
    </citation>
    <scope>NUCLEOTIDE SEQUENCE</scope>
</reference>
<keyword evidence="4" id="KW-1185">Reference proteome</keyword>
<keyword evidence="1" id="KW-0175">Coiled coil</keyword>
<name>A0A812MLH6_9DINO</name>
<evidence type="ECO:0000313" key="3">
    <source>
        <dbReference type="EMBL" id="CAE7266379.1"/>
    </source>
</evidence>
<accession>A0A812MLH6</accession>
<dbReference type="Proteomes" id="UP000601435">
    <property type="component" value="Unassembled WGS sequence"/>
</dbReference>
<feature type="compositionally biased region" description="Low complexity" evidence="2">
    <location>
        <begin position="254"/>
        <end position="268"/>
    </location>
</feature>
<sequence>MLDGDRRGEGAQHAVQGGAPRAADFLTPRSSMTTTVQPQNNWMNALEVPRWVSRLGNYLATGRGELAPSPLAGSVMSSPSPPGGQAFRLRSPIRAGRPMPPPTPPSSEISAEAIQAEVQRQLGGLLNRLQVAENRNDALMSESETPPPRGTAGAPAAEVIKPGTTSLPTLPEMVQGAETAMKFQDWLELTTAVMCDVSEQSGIWWRQVLEEVERAYKMWLSCTPLERLAVQPKGEELSANRWVRLNARVENMLATRPATSTATTPTAADGPKLRALTQGDRDKDKSKGKDKEKGERPAEQCRYFMKPTGWKTGTDNLYIDTDLSQGATRPAG</sequence>
<feature type="compositionally biased region" description="Polar residues" evidence="2">
    <location>
        <begin position="322"/>
        <end position="332"/>
    </location>
</feature>
<comment type="caution">
    <text evidence="3">The sequence shown here is derived from an EMBL/GenBank/DDBJ whole genome shotgun (WGS) entry which is preliminary data.</text>
</comment>
<feature type="region of interest" description="Disordered" evidence="2">
    <location>
        <begin position="70"/>
        <end position="108"/>
    </location>
</feature>
<feature type="region of interest" description="Disordered" evidence="2">
    <location>
        <begin position="254"/>
        <end position="332"/>
    </location>
</feature>
<feature type="region of interest" description="Disordered" evidence="2">
    <location>
        <begin position="1"/>
        <end position="36"/>
    </location>
</feature>
<evidence type="ECO:0000313" key="4">
    <source>
        <dbReference type="Proteomes" id="UP000601435"/>
    </source>
</evidence>